<feature type="region of interest" description="Disordered" evidence="3">
    <location>
        <begin position="771"/>
        <end position="790"/>
    </location>
</feature>
<dbReference type="InterPro" id="IPR006910">
    <property type="entry name" value="Rad21_Rec8_N"/>
</dbReference>
<name>A0A4Q4MWU0_9PLEO</name>
<accession>A0A4Q4MWU0</accession>
<evidence type="ECO:0000313" key="5">
    <source>
        <dbReference type="EMBL" id="RYN61893.1"/>
    </source>
</evidence>
<dbReference type="Pfam" id="PF04825">
    <property type="entry name" value="Rad21_Rec8_N"/>
    <property type="match status" value="1"/>
</dbReference>
<feature type="region of interest" description="Disordered" evidence="3">
    <location>
        <begin position="269"/>
        <end position="307"/>
    </location>
</feature>
<dbReference type="GO" id="GO:0007064">
    <property type="term" value="P:mitotic sister chromatid cohesion"/>
    <property type="evidence" value="ECO:0007669"/>
    <property type="project" value="TreeGrafter"/>
</dbReference>
<feature type="compositionally biased region" description="Basic and acidic residues" evidence="3">
    <location>
        <begin position="454"/>
        <end position="487"/>
    </location>
</feature>
<dbReference type="EMBL" id="PDXA01000001">
    <property type="protein sequence ID" value="RYN61893.1"/>
    <property type="molecule type" value="Genomic_DNA"/>
</dbReference>
<dbReference type="Proteomes" id="UP000292402">
    <property type="component" value="Unassembled WGS sequence"/>
</dbReference>
<keyword evidence="2" id="KW-0539">Nucleus</keyword>
<evidence type="ECO:0000256" key="2">
    <source>
        <dbReference type="ARBA" id="ARBA00023242"/>
    </source>
</evidence>
<dbReference type="PANTHER" id="PTHR12585">
    <property type="entry name" value="SCC1 / RAD21 FAMILY MEMBER"/>
    <property type="match status" value="1"/>
</dbReference>
<dbReference type="AlphaFoldDB" id="A0A4Q4MWU0"/>
<reference evidence="6" key="1">
    <citation type="journal article" date="2019" name="bioRxiv">
        <title>Genomics, evolutionary history and diagnostics of the Alternaria alternata species group including apple and Asian pear pathotypes.</title>
        <authorList>
            <person name="Armitage A.D."/>
            <person name="Cockerton H.M."/>
            <person name="Sreenivasaprasad S."/>
            <person name="Woodhall J.W."/>
            <person name="Lane C.R."/>
            <person name="Harrison R.J."/>
            <person name="Clarkson J.P."/>
        </authorList>
    </citation>
    <scope>NUCLEOTIDE SEQUENCE [LARGE SCALE GENOMIC DNA]</scope>
    <source>
        <strain evidence="6">FERA 1082</strain>
    </source>
</reference>
<proteinExistence type="predicted"/>
<dbReference type="GO" id="GO:0003682">
    <property type="term" value="F:chromatin binding"/>
    <property type="evidence" value="ECO:0007669"/>
    <property type="project" value="TreeGrafter"/>
</dbReference>
<comment type="subcellular location">
    <subcellularLocation>
        <location evidence="1">Nucleus</location>
    </subcellularLocation>
</comment>
<dbReference type="GO" id="GO:0005634">
    <property type="term" value="C:nucleus"/>
    <property type="evidence" value="ECO:0007669"/>
    <property type="project" value="UniProtKB-SubCell"/>
</dbReference>
<dbReference type="InterPro" id="IPR039781">
    <property type="entry name" value="Rad21/Rec8-like"/>
</dbReference>
<evidence type="ECO:0000313" key="6">
    <source>
        <dbReference type="Proteomes" id="UP000292402"/>
    </source>
</evidence>
<evidence type="ECO:0000256" key="3">
    <source>
        <dbReference type="SAM" id="MobiDB-lite"/>
    </source>
</evidence>
<gene>
    <name evidence="5" type="ORF">AA0114_g329</name>
</gene>
<evidence type="ECO:0000256" key="1">
    <source>
        <dbReference type="ARBA" id="ARBA00004123"/>
    </source>
</evidence>
<sequence length="790" mass="87173">MFYSHEGELEFETLDAKSRTNCRSTHVAQIWRGDCVVCRKDVQLLLPSPDRGGRIVATLGQSSSLRRINRKQILEVDVSKACQTIVDPVAPMALRLQSNLLYGVSRVYLQQCGYILSDAEQTHNTLRLMLRTVKNTALDPDAGKARPEQLIFEDDPSFLPELALPPPDLLSELDHNFNLDITRSGDSQSLTPFGSQRSLSSSHASAIGGLILPTSSPIVAGEFRLEGDDGMSSGGVPSIMDSRNTIEIEDPDFMFADDGEIIQFSPRRSVDRTTARTPGATMSSDARTSAWAPKEHMKGHRAGNQFPGDQADMEFPIYDDDVAEGNAFSSAGQQQSSVHSEVVESSDTFAAPMHRRRVPRIVPTDSAIELRNKELADWTKNYRQNMKAAAQKKTKSRIAAQAKKNAEHYVWGSGIGGIGQRILGGQGPSPFDMFIGDNLFESITGLTRNKTAGSKHDRDSGIGDATQKESRRVRQKTGEPEIGRSADNEDLPIFGDDDIAVELPREGVSALDDQQIFSAMPWNMSASIRGSSAIPRNGRVDIMHSAAQGRPGNRLVSASPLQSRGNPITFEGLRNFTSDVDYGGDEFGLPGPSSDYPELVIREPSARIREALSTEGKNFLTFVNERIVEKRDGVQTYPEHMSDVLGTEAAADVEDITFEELLPPTENTKIIACQGFMMVLGLSSKGMLDVQQPQYLGDISLKLTERFKALRVIEISDSEEPDEDEHGKEDGINQVDEVIDPQDIAEQPEAQDREIQEHYFMDEEEDQFQEQFAAGQTAQEDDDHDSLYDD</sequence>
<dbReference type="GO" id="GO:0030892">
    <property type="term" value="C:mitotic cohesin complex"/>
    <property type="evidence" value="ECO:0007669"/>
    <property type="project" value="TreeGrafter"/>
</dbReference>
<protein>
    <recommendedName>
        <fullName evidence="4">Rad21/Rec8-like protein N-terminal domain-containing protein</fullName>
    </recommendedName>
</protein>
<dbReference type="PANTHER" id="PTHR12585:SF70">
    <property type="entry name" value="RAD21_REC8 N TERMINAL DOMAIN PROTEIN (AFU_ORTHOLOGUE AFUA_6G02900)"/>
    <property type="match status" value="1"/>
</dbReference>
<evidence type="ECO:0000259" key="4">
    <source>
        <dbReference type="Pfam" id="PF04825"/>
    </source>
</evidence>
<feature type="region of interest" description="Disordered" evidence="3">
    <location>
        <begin position="715"/>
        <end position="750"/>
    </location>
</feature>
<organism evidence="5 6">
    <name type="scientific">Alternaria tenuissima</name>
    <dbReference type="NCBI Taxonomy" id="119927"/>
    <lineage>
        <taxon>Eukaryota</taxon>
        <taxon>Fungi</taxon>
        <taxon>Dikarya</taxon>
        <taxon>Ascomycota</taxon>
        <taxon>Pezizomycotina</taxon>
        <taxon>Dothideomycetes</taxon>
        <taxon>Pleosporomycetidae</taxon>
        <taxon>Pleosporales</taxon>
        <taxon>Pleosporineae</taxon>
        <taxon>Pleosporaceae</taxon>
        <taxon>Alternaria</taxon>
        <taxon>Alternaria sect. Alternaria</taxon>
        <taxon>Alternaria alternata complex</taxon>
    </lineage>
</organism>
<feature type="domain" description="Rad21/Rec8-like protein N-terminal" evidence="4">
    <location>
        <begin position="57"/>
        <end position="147"/>
    </location>
</feature>
<feature type="region of interest" description="Disordered" evidence="3">
    <location>
        <begin position="449"/>
        <end position="493"/>
    </location>
</feature>
<dbReference type="CDD" id="cd21789">
    <property type="entry name" value="Rad21_Rec8_M_SpRec8p-like"/>
    <property type="match status" value="1"/>
</dbReference>
<comment type="caution">
    <text evidence="5">The sequence shown here is derived from an EMBL/GenBank/DDBJ whole genome shotgun (WGS) entry which is preliminary data.</text>
</comment>